<dbReference type="PANTHER" id="PTHR33710:SF62">
    <property type="entry name" value="DUF4283 DOMAIN PROTEIN"/>
    <property type="match status" value="1"/>
</dbReference>
<dbReference type="Proteomes" id="UP000694864">
    <property type="component" value="Chromosome 17"/>
</dbReference>
<dbReference type="PANTHER" id="PTHR33710">
    <property type="entry name" value="BNAC02G09200D PROTEIN"/>
    <property type="match status" value="1"/>
</dbReference>
<dbReference type="RefSeq" id="XP_010480628.1">
    <property type="nucleotide sequence ID" value="XM_010482326.1"/>
</dbReference>
<evidence type="ECO:0000313" key="2">
    <source>
        <dbReference type="RefSeq" id="XP_010480628.1"/>
    </source>
</evidence>
<sequence length="203" mass="23769">MGVDRAGACFMIGDFNEITGNHEKRGGRRRAESTFILFRTMLANCGMLDFPYKGNCLSWAGKIRRGRVQCRLDRAVGNEDWHHLFSHTDVEYLKLWGLDNRFPTANRRKLERGIPFEPFGFPFQIVDCRKAISRWKKSNPSNSEKKIEELKNKIDEAQGLDSVSAEEELQLKWQLCAAFRDEETYWRQKSRATWMREGDRNTK</sequence>
<keyword evidence="1" id="KW-1185">Reference proteome</keyword>
<name>A0ABM0X4Q6_CAMSA</name>
<dbReference type="InterPro" id="IPR036691">
    <property type="entry name" value="Endo/exonu/phosph_ase_sf"/>
</dbReference>
<dbReference type="Gene3D" id="3.60.10.10">
    <property type="entry name" value="Endonuclease/exonuclease/phosphatase"/>
    <property type="match status" value="1"/>
</dbReference>
<dbReference type="GeneID" id="104759393"/>
<reference evidence="2" key="2">
    <citation type="submission" date="2025-08" db="UniProtKB">
        <authorList>
            <consortium name="RefSeq"/>
        </authorList>
    </citation>
    <scope>IDENTIFICATION</scope>
    <source>
        <tissue evidence="2">Leaf</tissue>
    </source>
</reference>
<dbReference type="SUPFAM" id="SSF56219">
    <property type="entry name" value="DNase I-like"/>
    <property type="match status" value="1"/>
</dbReference>
<protein>
    <submittedName>
        <fullName evidence="2">Uncharacterized protein LOC104759393</fullName>
    </submittedName>
</protein>
<accession>A0ABM0X4Q6</accession>
<gene>
    <name evidence="2" type="primary">LOC104759393</name>
</gene>
<proteinExistence type="predicted"/>
<reference evidence="1" key="1">
    <citation type="journal article" date="2014" name="Nat. Commun.">
        <title>The emerging biofuel crop Camelina sativa retains a highly undifferentiated hexaploid genome structure.</title>
        <authorList>
            <person name="Kagale S."/>
            <person name="Koh C."/>
            <person name="Nixon J."/>
            <person name="Bollina V."/>
            <person name="Clarke W.E."/>
            <person name="Tuteja R."/>
            <person name="Spillane C."/>
            <person name="Robinson S.J."/>
            <person name="Links M.G."/>
            <person name="Clarke C."/>
            <person name="Higgins E.E."/>
            <person name="Huebert T."/>
            <person name="Sharpe A.G."/>
            <person name="Parkin I.A."/>
        </authorList>
    </citation>
    <scope>NUCLEOTIDE SEQUENCE [LARGE SCALE GENOMIC DNA]</scope>
    <source>
        <strain evidence="1">cv. DH55</strain>
    </source>
</reference>
<evidence type="ECO:0000313" key="1">
    <source>
        <dbReference type="Proteomes" id="UP000694864"/>
    </source>
</evidence>
<organism evidence="1 2">
    <name type="scientific">Camelina sativa</name>
    <name type="common">False flax</name>
    <name type="synonym">Myagrum sativum</name>
    <dbReference type="NCBI Taxonomy" id="90675"/>
    <lineage>
        <taxon>Eukaryota</taxon>
        <taxon>Viridiplantae</taxon>
        <taxon>Streptophyta</taxon>
        <taxon>Embryophyta</taxon>
        <taxon>Tracheophyta</taxon>
        <taxon>Spermatophyta</taxon>
        <taxon>Magnoliopsida</taxon>
        <taxon>eudicotyledons</taxon>
        <taxon>Gunneridae</taxon>
        <taxon>Pentapetalae</taxon>
        <taxon>rosids</taxon>
        <taxon>malvids</taxon>
        <taxon>Brassicales</taxon>
        <taxon>Brassicaceae</taxon>
        <taxon>Camelineae</taxon>
        <taxon>Camelina</taxon>
    </lineage>
</organism>